<evidence type="ECO:0000313" key="3">
    <source>
        <dbReference type="EMBL" id="KAJ6221506.1"/>
    </source>
</evidence>
<dbReference type="EMBL" id="JAPWDV010000001">
    <property type="protein sequence ID" value="KAJ6221506.1"/>
    <property type="molecule type" value="Genomic_DNA"/>
</dbReference>
<organism evidence="3 4">
    <name type="scientific">Blomia tropicalis</name>
    <name type="common">Mite</name>
    <dbReference type="NCBI Taxonomy" id="40697"/>
    <lineage>
        <taxon>Eukaryota</taxon>
        <taxon>Metazoa</taxon>
        <taxon>Ecdysozoa</taxon>
        <taxon>Arthropoda</taxon>
        <taxon>Chelicerata</taxon>
        <taxon>Arachnida</taxon>
        <taxon>Acari</taxon>
        <taxon>Acariformes</taxon>
        <taxon>Sarcoptiformes</taxon>
        <taxon>Astigmata</taxon>
        <taxon>Glycyphagoidea</taxon>
        <taxon>Echimyopodidae</taxon>
        <taxon>Blomia</taxon>
    </lineage>
</organism>
<dbReference type="SMART" id="SM00156">
    <property type="entry name" value="PP2Ac"/>
    <property type="match status" value="1"/>
</dbReference>
<dbReference type="Gene3D" id="3.60.21.10">
    <property type="match status" value="1"/>
</dbReference>
<feature type="region of interest" description="Disordered" evidence="1">
    <location>
        <begin position="1"/>
        <end position="33"/>
    </location>
</feature>
<dbReference type="PANTHER" id="PTHR11668">
    <property type="entry name" value="SERINE/THREONINE PROTEIN PHOSPHATASE"/>
    <property type="match status" value="1"/>
</dbReference>
<dbReference type="CDD" id="cd00144">
    <property type="entry name" value="MPP_PPP_family"/>
    <property type="match status" value="1"/>
</dbReference>
<dbReference type="SUPFAM" id="SSF47473">
    <property type="entry name" value="EF-hand"/>
    <property type="match status" value="1"/>
</dbReference>
<reference evidence="3" key="1">
    <citation type="submission" date="2022-12" db="EMBL/GenBank/DDBJ databases">
        <title>Genome assemblies of Blomia tropicalis.</title>
        <authorList>
            <person name="Cui Y."/>
        </authorList>
    </citation>
    <scope>NUCLEOTIDE SEQUENCE</scope>
    <source>
        <tissue evidence="3">Adult mites</tissue>
    </source>
</reference>
<evidence type="ECO:0000313" key="4">
    <source>
        <dbReference type="Proteomes" id="UP001142055"/>
    </source>
</evidence>
<accession>A0A9Q0M8W3</accession>
<gene>
    <name evidence="3" type="ORF">RDWZM_000051</name>
</gene>
<feature type="compositionally biased region" description="Polar residues" evidence="1">
    <location>
        <begin position="1"/>
        <end position="11"/>
    </location>
</feature>
<proteinExistence type="predicted"/>
<dbReference type="Pfam" id="PF00149">
    <property type="entry name" value="Metallophos"/>
    <property type="match status" value="1"/>
</dbReference>
<keyword evidence="4" id="KW-1185">Reference proteome</keyword>
<name>A0A9Q0M8W3_BLOTA</name>
<dbReference type="InterPro" id="IPR011992">
    <property type="entry name" value="EF-hand-dom_pair"/>
</dbReference>
<dbReference type="InterPro" id="IPR006186">
    <property type="entry name" value="Ser/Thr-sp_prot-phosphatase"/>
</dbReference>
<dbReference type="GO" id="GO:0016787">
    <property type="term" value="F:hydrolase activity"/>
    <property type="evidence" value="ECO:0007669"/>
    <property type="project" value="InterPro"/>
</dbReference>
<protein>
    <recommendedName>
        <fullName evidence="2">Serine/threonine specific protein phosphatases domain-containing protein</fullName>
    </recommendedName>
</protein>
<dbReference type="InterPro" id="IPR050341">
    <property type="entry name" value="PP1_catalytic_subunit"/>
</dbReference>
<dbReference type="SUPFAM" id="SSF56300">
    <property type="entry name" value="Metallo-dependent phosphatases"/>
    <property type="match status" value="1"/>
</dbReference>
<dbReference type="InterPro" id="IPR029052">
    <property type="entry name" value="Metallo-depent_PP-like"/>
</dbReference>
<feature type="compositionally biased region" description="Low complexity" evidence="1">
    <location>
        <begin position="14"/>
        <end position="26"/>
    </location>
</feature>
<sequence length="809" mass="92754">MSIPNNNSGRKPSSRTSNASRTSNTSVGIGPATPGAPILDAQFIKLRPENSSTPQVHTYDCLVFVIICPEHDRVAVTSVDNEVYWFPFVTRERRNWNKVVAEGLLGLFELKDADGTVIRSLNFEYKQQPIELFRLQGVNQSWSTRMTTVVNISHCKNSCESGNNLIWMSVSDLLAECDNLFWGPEYRRFIELIRAQCLSMQVVEHTIEPIMQHFCTTNSMELMDSLFSSCDVSTDMLFDLYDDFLVHSYPSYYMNMPSYRIYLKKCGFTPESIGLKGMDERIIVQALFNAALRRPKRSTKENYLEFVDVAYTLLAMNPDVPNEKPRAHLLFAFYDRDQDGMLNAEESQCLSKDNGRMRIDPGWTFTDFYSAIKHDKLFTNKSKNILRLPESIFIRLLAKKTAVKTNTRAASCENQQTQSSRERGLCPQCKIKKFEYGRHCVTIDSMGRCVEPKIILCSDSPNIDTGLEGKDRYSMECAFNSNSMGNVFFDYIRNRKFVLDRECDQLNFFNYFKQLCDHIGMLVGQQPKMVKCQSPAVVIGDLQGNLDSLFAMERALWRAMPIIGDELIFLGNYTGNNGSEGHGVEVLAYLFAIKYLCPNKVTLLRGIQETRSYNEKTLLLECRSRFGDDLGKQLWETVNSIFDRLPYMALINEQIVCSSSGFPKDSIKQRLNQLFENVTRECDALLQVMTNMPDRSTESNARRSLRDERLFFKPIALMPNAFLFSCEAFRRFLRVNSFRYLIRSNEFVPNGFEVCFEKRCITIVSNNCSSSDDNSKETRNRNEAIVAIVTHPRGRIHLAQIECPKIVDQ</sequence>
<feature type="domain" description="Serine/threonine specific protein phosphatases" evidence="2">
    <location>
        <begin position="507"/>
        <end position="786"/>
    </location>
</feature>
<dbReference type="OMA" id="YLCPNKV"/>
<dbReference type="PANTHER" id="PTHR11668:SF496">
    <property type="entry name" value="SERINE_THREONINE-PROTEIN PHOSPHATASE"/>
    <property type="match status" value="1"/>
</dbReference>
<evidence type="ECO:0000256" key="1">
    <source>
        <dbReference type="SAM" id="MobiDB-lite"/>
    </source>
</evidence>
<dbReference type="AlphaFoldDB" id="A0A9Q0M8W3"/>
<dbReference type="Proteomes" id="UP001142055">
    <property type="component" value="Chromosome 1"/>
</dbReference>
<evidence type="ECO:0000259" key="2">
    <source>
        <dbReference type="SMART" id="SM00156"/>
    </source>
</evidence>
<comment type="caution">
    <text evidence="3">The sequence shown here is derived from an EMBL/GenBank/DDBJ whole genome shotgun (WGS) entry which is preliminary data.</text>
</comment>
<dbReference type="InterPro" id="IPR004843">
    <property type="entry name" value="Calcineurin-like_PHP"/>
</dbReference>